<organism evidence="1 2">
    <name type="scientific">Simian adenovirus 48</name>
    <dbReference type="NCBI Taxonomy" id="995021"/>
    <lineage>
        <taxon>Viruses</taxon>
        <taxon>Varidnaviria</taxon>
        <taxon>Bamfordvirae</taxon>
        <taxon>Preplasmiviricota</taxon>
        <taxon>Polisuviricotina</taxon>
        <taxon>Pharingeaviricetes</taxon>
        <taxon>Rowavirales</taxon>
        <taxon>Adenoviridae</taxon>
        <taxon>Mastadenovirus</taxon>
        <taxon>Mastadenovirus simiae</taxon>
        <taxon>Simian mastadenovirus A</taxon>
    </lineage>
</organism>
<dbReference type="Pfam" id="PF05385">
    <property type="entry name" value="Adeno_E4"/>
    <property type="match status" value="1"/>
</dbReference>
<protein>
    <submittedName>
        <fullName evidence="1">E4 orf4</fullName>
    </submittedName>
</protein>
<evidence type="ECO:0000313" key="2">
    <source>
        <dbReference type="Proteomes" id="UP000100237"/>
    </source>
</evidence>
<reference evidence="1 2" key="1">
    <citation type="journal article" date="2009" name="PLoS Pathog.">
        <title>Isolation and characterization of adenoviruses persistently shed from the gastrointestinal tract of non-human primates.</title>
        <authorList>
            <person name="Roy S."/>
            <person name="Vandenberghe L.H."/>
            <person name="Kryazhimskiy S."/>
            <person name="Grant R."/>
            <person name="Calcedo R."/>
            <person name="Yuan X."/>
            <person name="Keough M."/>
            <person name="Sandhu A."/>
            <person name="Wang Q."/>
            <person name="Medina-Jaszek C.A."/>
            <person name="Plotkin J.B."/>
            <person name="Wilson J.M."/>
        </authorList>
    </citation>
    <scope>NUCLEOTIDE SEQUENCE [LARGE SCALE GENOMIC DNA]</scope>
    <source>
        <strain evidence="1">AJ75</strain>
    </source>
</reference>
<dbReference type="Proteomes" id="UP000100237">
    <property type="component" value="Genome"/>
</dbReference>
<proteinExistence type="predicted"/>
<accession>A0A9W3I4R2</accession>
<dbReference type="EMBL" id="HQ241818">
    <property type="protein sequence ID" value="ADZ39827.1"/>
    <property type="molecule type" value="Genomic_DNA"/>
</dbReference>
<name>A0A9W3I4R2_9ADEN</name>
<evidence type="ECO:0000313" key="1">
    <source>
        <dbReference type="EMBL" id="ADZ39827.1"/>
    </source>
</evidence>
<dbReference type="InterPro" id="IPR008680">
    <property type="entry name" value="M_adenovirusE4"/>
</dbReference>
<sequence length="121" mass="13989">MPLPLLPCPPVERDVSACVSWLGLAYATVEETLLALRLRGINLSTSAENCLLGLREWLFRAYCKERYRRGDRRHRRHCWENTWFSYRKYLEIRSQLVCYGPEGEEIPVPAEPLPGVPTTAL</sequence>